<name>A0A1M5CH27_9FIRM</name>
<dbReference type="STRING" id="1121429.SAMN02745133_02923"/>
<reference evidence="3" key="1">
    <citation type="submission" date="2016-11" db="EMBL/GenBank/DDBJ databases">
        <authorList>
            <person name="Varghese N."/>
            <person name="Submissions S."/>
        </authorList>
    </citation>
    <scope>NUCLEOTIDE SEQUENCE [LARGE SCALE GENOMIC DNA]</scope>
    <source>
        <strain evidence="3">DSM 12395</strain>
    </source>
</reference>
<feature type="domain" description="DUF7836" evidence="1">
    <location>
        <begin position="1"/>
        <end position="36"/>
    </location>
</feature>
<gene>
    <name evidence="2" type="ORF">SAMN02745133_02923</name>
</gene>
<dbReference type="RefSeq" id="WP_073240092.1">
    <property type="nucleotide sequence ID" value="NZ_FQUY01000032.1"/>
</dbReference>
<organism evidence="2 3">
    <name type="scientific">Desulforamulus putei DSM 12395</name>
    <dbReference type="NCBI Taxonomy" id="1121429"/>
    <lineage>
        <taxon>Bacteria</taxon>
        <taxon>Bacillati</taxon>
        <taxon>Bacillota</taxon>
        <taxon>Clostridia</taxon>
        <taxon>Eubacteriales</taxon>
        <taxon>Peptococcaceae</taxon>
        <taxon>Desulforamulus</taxon>
    </lineage>
</organism>
<dbReference type="Gene3D" id="2.20.28.160">
    <property type="match status" value="1"/>
</dbReference>
<evidence type="ECO:0000313" key="2">
    <source>
        <dbReference type="EMBL" id="SHF53907.1"/>
    </source>
</evidence>
<protein>
    <recommendedName>
        <fullName evidence="1">DUF7836 domain-containing protein</fullName>
    </recommendedName>
</protein>
<proteinExistence type="predicted"/>
<keyword evidence="3" id="KW-1185">Reference proteome</keyword>
<dbReference type="Proteomes" id="UP000184148">
    <property type="component" value="Unassembled WGS sequence"/>
</dbReference>
<sequence>MSEIDVQLTCPDCDKTFSIGPDDILEKESISCPDCGCPLPEEELRYLKIAIDYMKEKKTH</sequence>
<evidence type="ECO:0000313" key="3">
    <source>
        <dbReference type="Proteomes" id="UP000184148"/>
    </source>
</evidence>
<dbReference type="InterPro" id="IPR057158">
    <property type="entry name" value="DUF7836"/>
</dbReference>
<dbReference type="OrthoDB" id="1787331at2"/>
<dbReference type="Pfam" id="PF25206">
    <property type="entry name" value="DUF7836"/>
    <property type="match status" value="1"/>
</dbReference>
<accession>A0A1M5CH27</accession>
<dbReference type="EMBL" id="FQUY01000032">
    <property type="protein sequence ID" value="SHF53907.1"/>
    <property type="molecule type" value="Genomic_DNA"/>
</dbReference>
<evidence type="ECO:0000259" key="1">
    <source>
        <dbReference type="Pfam" id="PF25206"/>
    </source>
</evidence>
<dbReference type="AlphaFoldDB" id="A0A1M5CH27"/>